<feature type="compositionally biased region" description="Low complexity" evidence="4">
    <location>
        <begin position="705"/>
        <end position="716"/>
    </location>
</feature>
<feature type="region of interest" description="Disordered" evidence="4">
    <location>
        <begin position="310"/>
        <end position="391"/>
    </location>
</feature>
<feature type="compositionally biased region" description="Polar residues" evidence="4">
    <location>
        <begin position="499"/>
        <end position="510"/>
    </location>
</feature>
<feature type="compositionally biased region" description="Gly residues" evidence="4">
    <location>
        <begin position="268"/>
        <end position="278"/>
    </location>
</feature>
<accession>A0A0G4F7L6</accession>
<name>A0A0G4F7L6_9ALVE</name>
<protein>
    <recommendedName>
        <fullName evidence="5">RanBP2-type domain-containing protein</fullName>
    </recommendedName>
</protein>
<feature type="compositionally biased region" description="Gly residues" evidence="4">
    <location>
        <begin position="1131"/>
        <end position="1147"/>
    </location>
</feature>
<feature type="region of interest" description="Disordered" evidence="4">
    <location>
        <begin position="211"/>
        <end position="241"/>
    </location>
</feature>
<feature type="compositionally biased region" description="Polar residues" evidence="4">
    <location>
        <begin position="222"/>
        <end position="241"/>
    </location>
</feature>
<dbReference type="VEuPathDB" id="CryptoDB:Cvel_15580"/>
<feature type="domain" description="RanBP2-type" evidence="5">
    <location>
        <begin position="838"/>
        <end position="857"/>
    </location>
</feature>
<keyword evidence="3" id="KW-0862">Zinc</keyword>
<evidence type="ECO:0000256" key="4">
    <source>
        <dbReference type="SAM" id="MobiDB-lite"/>
    </source>
</evidence>
<dbReference type="GO" id="GO:0008270">
    <property type="term" value="F:zinc ion binding"/>
    <property type="evidence" value="ECO:0007669"/>
    <property type="project" value="UniProtKB-KW"/>
</dbReference>
<feature type="region of interest" description="Disordered" evidence="4">
    <location>
        <begin position="1204"/>
        <end position="1225"/>
    </location>
</feature>
<feature type="compositionally biased region" description="Low complexity" evidence="4">
    <location>
        <begin position="530"/>
        <end position="557"/>
    </location>
</feature>
<gene>
    <name evidence="6" type="ORF">Cvel_15580</name>
</gene>
<evidence type="ECO:0000313" key="6">
    <source>
        <dbReference type="EMBL" id="CEM08427.1"/>
    </source>
</evidence>
<evidence type="ECO:0000256" key="2">
    <source>
        <dbReference type="ARBA" id="ARBA00022771"/>
    </source>
</evidence>
<dbReference type="EMBL" id="CDMZ01000174">
    <property type="protein sequence ID" value="CEM08427.1"/>
    <property type="molecule type" value="Genomic_DNA"/>
</dbReference>
<feature type="compositionally biased region" description="Basic residues" evidence="4">
    <location>
        <begin position="1065"/>
        <end position="1080"/>
    </location>
</feature>
<feature type="compositionally biased region" description="Basic residues" evidence="4">
    <location>
        <begin position="1102"/>
        <end position="1116"/>
    </location>
</feature>
<feature type="compositionally biased region" description="Basic and acidic residues" evidence="4">
    <location>
        <begin position="481"/>
        <end position="493"/>
    </location>
</feature>
<feature type="compositionally biased region" description="Acidic residues" evidence="4">
    <location>
        <begin position="458"/>
        <end position="467"/>
    </location>
</feature>
<feature type="region of interest" description="Disordered" evidence="4">
    <location>
        <begin position="1033"/>
        <end position="1147"/>
    </location>
</feature>
<evidence type="ECO:0000256" key="1">
    <source>
        <dbReference type="ARBA" id="ARBA00022723"/>
    </source>
</evidence>
<feature type="region of interest" description="Disordered" evidence="4">
    <location>
        <begin position="683"/>
        <end position="717"/>
    </location>
</feature>
<organism evidence="6">
    <name type="scientific">Chromera velia CCMP2878</name>
    <dbReference type="NCBI Taxonomy" id="1169474"/>
    <lineage>
        <taxon>Eukaryota</taxon>
        <taxon>Sar</taxon>
        <taxon>Alveolata</taxon>
        <taxon>Colpodellida</taxon>
        <taxon>Chromeraceae</taxon>
        <taxon>Chromera</taxon>
    </lineage>
</organism>
<feature type="region of interest" description="Disordered" evidence="4">
    <location>
        <begin position="630"/>
        <end position="654"/>
    </location>
</feature>
<feature type="region of interest" description="Disordered" evidence="4">
    <location>
        <begin position="259"/>
        <end position="281"/>
    </location>
</feature>
<dbReference type="AlphaFoldDB" id="A0A0G4F7L6"/>
<keyword evidence="1" id="KW-0479">Metal-binding</keyword>
<feature type="compositionally biased region" description="Basic and acidic residues" evidence="4">
    <location>
        <begin position="911"/>
        <end position="921"/>
    </location>
</feature>
<dbReference type="PROSITE" id="PS01358">
    <property type="entry name" value="ZF_RANBP2_1"/>
    <property type="match status" value="1"/>
</dbReference>
<evidence type="ECO:0000256" key="3">
    <source>
        <dbReference type="ARBA" id="ARBA00022833"/>
    </source>
</evidence>
<feature type="region of interest" description="Disordered" evidence="4">
    <location>
        <begin position="458"/>
        <end position="610"/>
    </location>
</feature>
<feature type="compositionally biased region" description="Basic and acidic residues" evidence="4">
    <location>
        <begin position="886"/>
        <end position="895"/>
    </location>
</feature>
<feature type="region of interest" description="Disordered" evidence="4">
    <location>
        <begin position="886"/>
        <end position="995"/>
    </location>
</feature>
<keyword evidence="2" id="KW-0863">Zinc-finger</keyword>
<sequence>MQLPLAEEVKPLHPLLEVLRRESTSFSRFSSASTTESRSESEAAPCLDLEVLTEIDAPVLDYVQTALEKWRVEDESEKSEILDICLSFIPPFREVSDPLPLMSSLRERLLERKLRGDSEQLATATAAAGVTLQQQQQQKSFGLCSAWGLEESPPTRQPSALSSSRVHCTSGGGVGCRCCAPWLSGGNIGTAEKGGEPDEKVRGQEDCDQALPPTALEDQRGNPDQTRTQQASMQVHDPQSSDLCLPLKDFSEGPRLFLAPMPPSSWSGSGGGGTGGVCSGLPPSLQNGNRWCSKNVGPVSTASVVVVSPGCVPGSRALSRHGTAERPPSRGRSSPPESPLTVIHESSAGRGERERGGQKAPPPSRGGGCARAQTQDDSAAGARSHQGQSVVVAEKRRRARLDRLATVLSGENRFAALLLEEACGEEEEEEDAESGCGSERECLHGGFLEFCLPAEGDSVFDESSEGDAAERESCAEGESDEVLRENDREREQHGAFAVNRSQSLFFSNPTKEPKQATPHAGEEGGENETVLSPSLSVSAVSAPPASSSQPANSSVGSTRRRQATLFHLGLPLPSIPSRQPHFPSSSSSASGHRQRFRGTKTNMNIPRPPRSVQNAEMRVKPHLPSLPPVQPHLPTSPHLVPPSTAPAPSTAGLSSSKGLCAGGTLTATQSPCLTFSRDESLSNRPTFLQSSRQPPKPLTSSFYETPASGPTAPPSARSLSLSCAVTAGAGGLGWSSSSALHQISFPPSTCPPSGDSPSGAFASPSSVSVSASLCLSCGCIDERDGRGRGIVSLRDGEGADGATPALSVSQQSAEGELGGLREAPPLMLSPPLLGSARWLCGVCGEGNAATFCICENCGEPKEGSGRTAPESHRPPLALSVAMRRSVESLRRETSDGQRGNPCIRPGGMGMKRRETARETLRVQRLGTESETERERRLDSNRWPSGGTKGSGLFPRFPLSLTVPLDPSPPLTATQLQRPQKDLPAPPSPTHSPAVSPRLLVEGSEAENTNRGDVPSLCARKAAAIILDIARTQREDATLEDSDSECLGGEENHPAGGTHPPPAPRHPNHPRQRHGIPRRSPLRSSDKTSVSTAALGGFGKERGSRRRTQKRERHVRKRHEEEEEQAERHQAGGVGGHRNGGAHMEGGRGALRLPPLLRGLPMFPPPVVEGVGAGGPRFPLRHSTDRDGGLDHTYVRVNIVNERFRGSKGREKEKNRSGIASLRASR</sequence>
<feature type="compositionally biased region" description="Basic and acidic residues" evidence="4">
    <location>
        <begin position="1204"/>
        <end position="1215"/>
    </location>
</feature>
<feature type="compositionally biased region" description="Polar residues" evidence="4">
    <location>
        <begin position="683"/>
        <end position="703"/>
    </location>
</feature>
<feature type="compositionally biased region" description="Basic and acidic residues" evidence="4">
    <location>
        <begin position="930"/>
        <end position="939"/>
    </location>
</feature>
<proteinExistence type="predicted"/>
<dbReference type="InterPro" id="IPR001876">
    <property type="entry name" value="Znf_RanBP2"/>
</dbReference>
<reference evidence="6" key="1">
    <citation type="submission" date="2014-11" db="EMBL/GenBank/DDBJ databases">
        <authorList>
            <person name="Otto D Thomas"/>
            <person name="Naeem Raeece"/>
        </authorList>
    </citation>
    <scope>NUCLEOTIDE SEQUENCE</scope>
</reference>
<evidence type="ECO:0000259" key="5">
    <source>
        <dbReference type="PROSITE" id="PS01358"/>
    </source>
</evidence>